<proteinExistence type="predicted"/>
<keyword evidence="1" id="KW-0472">Membrane</keyword>
<dbReference type="RefSeq" id="WP_186847401.1">
    <property type="nucleotide sequence ID" value="NZ_JACOOX010000002.1"/>
</dbReference>
<organism evidence="2 3">
    <name type="scientific">Coprococcus hominis</name>
    <name type="common">ex Liu et al. 2022</name>
    <dbReference type="NCBI Taxonomy" id="2763039"/>
    <lineage>
        <taxon>Bacteria</taxon>
        <taxon>Bacillati</taxon>
        <taxon>Bacillota</taxon>
        <taxon>Clostridia</taxon>
        <taxon>Lachnospirales</taxon>
        <taxon>Lachnospiraceae</taxon>
        <taxon>Coprococcus</taxon>
    </lineage>
</organism>
<accession>A0A8I0ADW9</accession>
<reference evidence="2 3" key="1">
    <citation type="submission" date="2020-08" db="EMBL/GenBank/DDBJ databases">
        <title>Genome public.</title>
        <authorList>
            <person name="Liu C."/>
            <person name="Sun Q."/>
        </authorList>
    </citation>
    <scope>NUCLEOTIDE SEQUENCE [LARGE SCALE GENOMIC DNA]</scope>
    <source>
        <strain evidence="2 3">NSJ-10</strain>
    </source>
</reference>
<dbReference type="Proteomes" id="UP000615234">
    <property type="component" value="Unassembled WGS sequence"/>
</dbReference>
<protein>
    <submittedName>
        <fullName evidence="2">Phage holin family protein</fullName>
    </submittedName>
</protein>
<keyword evidence="1" id="KW-0812">Transmembrane</keyword>
<dbReference type="EMBL" id="JACOOX010000002">
    <property type="protein sequence ID" value="MBC5662038.1"/>
    <property type="molecule type" value="Genomic_DNA"/>
</dbReference>
<feature type="transmembrane region" description="Helical" evidence="1">
    <location>
        <begin position="47"/>
        <end position="69"/>
    </location>
</feature>
<name>A0A8I0ADW9_9FIRM</name>
<evidence type="ECO:0000313" key="3">
    <source>
        <dbReference type="Proteomes" id="UP000615234"/>
    </source>
</evidence>
<evidence type="ECO:0000256" key="1">
    <source>
        <dbReference type="SAM" id="Phobius"/>
    </source>
</evidence>
<comment type="caution">
    <text evidence="2">The sequence shown here is derived from an EMBL/GenBank/DDBJ whole genome shotgun (WGS) entry which is preliminary data.</text>
</comment>
<sequence length="221" mass="24965">MGRDIVLAKIKKGGITAVVGGAVLMLIFGLITIGVMSDNADDGMGMIILFGLFALLGIVFIIMGIRNIVRPEKNVYLKNNPQLLEMADQLYSHIIYEDQYVLISDKVLANKKQPTQMTWLWDVYLIYLHTTSTNFIPTGSEYVIENRFPKNRVAINVLARGKKSKQELLNVLAQACPNARFGYSDEGLAYLQYMRNQDLRNIPNTPYYQGVPVQMQDNVQQ</sequence>
<keyword evidence="1" id="KW-1133">Transmembrane helix</keyword>
<evidence type="ECO:0000313" key="2">
    <source>
        <dbReference type="EMBL" id="MBC5662038.1"/>
    </source>
</evidence>
<gene>
    <name evidence="2" type="ORF">H8S09_03860</name>
</gene>
<feature type="transmembrane region" description="Helical" evidence="1">
    <location>
        <begin position="12"/>
        <end position="35"/>
    </location>
</feature>
<dbReference type="AlphaFoldDB" id="A0A8I0ADW9"/>
<keyword evidence="3" id="KW-1185">Reference proteome</keyword>